<dbReference type="eggNOG" id="ENOG50341VJ">
    <property type="taxonomic scope" value="Bacteria"/>
</dbReference>
<reference evidence="1 2" key="1">
    <citation type="journal article" date="2006" name="J. Bacteriol.">
        <title>The genome sequence of the obligately chemolithoautotrophic, facultatively anaerobic bacterium Thiobacillus denitrificans.</title>
        <authorList>
            <person name="Beller H.R."/>
            <person name="Chain P.S."/>
            <person name="Letain T.E."/>
            <person name="Chakicherla A."/>
            <person name="Larimer F.W."/>
            <person name="Richardson P.M."/>
            <person name="Coleman M.A."/>
            <person name="Wood A.P."/>
            <person name="Kelly D.P."/>
        </authorList>
    </citation>
    <scope>NUCLEOTIDE SEQUENCE [LARGE SCALE GENOMIC DNA]</scope>
    <source>
        <strain evidence="1 2">ATCC 25259</strain>
    </source>
</reference>
<accession>Q3SJJ7</accession>
<evidence type="ECO:0000313" key="1">
    <source>
        <dbReference type="EMBL" id="AAZ97160.1"/>
    </source>
</evidence>
<dbReference type="STRING" id="292415.Tbd_1207"/>
<sequence>MLNANSYVMLSRPMRLGPTRHSSGPSKTALMPSLESKRWRARVRRLIAMLTLLVTMPAGAKGSCAESYPHWAYDFSAFMKLMDCASAELTEARDRSAYLEQFTRRLAGVTVRWTGTVRRVRGERLYFNESFAEVEPGTRAARVMYYAAPRYSEDWRRIPSGETVAYTGKVTDVKVDALGATKPLLFIDLQVLGRVEAHR</sequence>
<keyword evidence="2" id="KW-1185">Reference proteome</keyword>
<proteinExistence type="predicted"/>
<dbReference type="HOGENOM" id="CLU_1371663_0_0_4"/>
<name>Q3SJJ7_THIDA</name>
<protein>
    <submittedName>
        <fullName evidence="1">Uncharacterized protein</fullName>
    </submittedName>
</protein>
<evidence type="ECO:0000313" key="2">
    <source>
        <dbReference type="Proteomes" id="UP000008291"/>
    </source>
</evidence>
<gene>
    <name evidence="1" type="ordered locus">Tbd_1207</name>
</gene>
<dbReference type="AlphaFoldDB" id="Q3SJJ7"/>
<dbReference type="Proteomes" id="UP000008291">
    <property type="component" value="Chromosome"/>
</dbReference>
<organism evidence="1 2">
    <name type="scientific">Thiobacillus denitrificans (strain ATCC 25259 / T1)</name>
    <dbReference type="NCBI Taxonomy" id="292415"/>
    <lineage>
        <taxon>Bacteria</taxon>
        <taxon>Pseudomonadati</taxon>
        <taxon>Pseudomonadota</taxon>
        <taxon>Betaproteobacteria</taxon>
        <taxon>Nitrosomonadales</taxon>
        <taxon>Thiobacillaceae</taxon>
        <taxon>Thiobacillus</taxon>
    </lineage>
</organism>
<dbReference type="KEGG" id="tbd:Tbd_1207"/>
<dbReference type="EMBL" id="CP000116">
    <property type="protein sequence ID" value="AAZ97160.1"/>
    <property type="molecule type" value="Genomic_DNA"/>
</dbReference>